<protein>
    <submittedName>
        <fullName evidence="6">RNA-binding domain-containing protein</fullName>
    </submittedName>
</protein>
<dbReference type="GO" id="GO:0003723">
    <property type="term" value="F:RNA binding"/>
    <property type="evidence" value="ECO:0007669"/>
    <property type="project" value="UniProtKB-UniRule"/>
</dbReference>
<sequence>TPGIVYLGRIPHGFYEHEMRSYFSQFGTVSRLRLSRNKKTGKSKHYAFIEFADEDVAAIVAETMNNYLLFGHILKCKVVPRDNLEYIEKLMKGANKRFKPRPAAKLAKVELEKKKPEENWEKVVQATNEKRKAMKQKWEAQGIEYD</sequence>
<dbReference type="OrthoDB" id="21467at2759"/>
<dbReference type="InterPro" id="IPR000504">
    <property type="entry name" value="RRM_dom"/>
</dbReference>
<dbReference type="PANTHER" id="PTHR46754">
    <property type="entry name" value="MKI67 FHA DOMAIN-INTERACTING NUCLEOLAR PHOSPHOPROTEIN"/>
    <property type="match status" value="1"/>
</dbReference>
<dbReference type="InterPro" id="IPR035979">
    <property type="entry name" value="RBD_domain_sf"/>
</dbReference>
<keyword evidence="2 4" id="KW-0694">RNA-binding</keyword>
<dbReference type="Gene3D" id="3.30.70.330">
    <property type="match status" value="1"/>
</dbReference>
<dbReference type="Pfam" id="PF00076">
    <property type="entry name" value="RRM_1"/>
    <property type="match status" value="1"/>
</dbReference>
<evidence type="ECO:0000313" key="7">
    <source>
        <dbReference type="Proteomes" id="UP000298138"/>
    </source>
</evidence>
<reference evidence="6 7" key="1">
    <citation type="submission" date="2019-04" db="EMBL/GenBank/DDBJ databases">
        <title>Comparative genomics and transcriptomics to analyze fruiting body development in filamentous ascomycetes.</title>
        <authorList>
            <consortium name="DOE Joint Genome Institute"/>
            <person name="Lutkenhaus R."/>
            <person name="Traeger S."/>
            <person name="Breuer J."/>
            <person name="Kuo A."/>
            <person name="Lipzen A."/>
            <person name="Pangilinan J."/>
            <person name="Dilworth D."/>
            <person name="Sandor L."/>
            <person name="Poggeler S."/>
            <person name="Barry K."/>
            <person name="Grigoriev I.V."/>
            <person name="Nowrousian M."/>
        </authorList>
    </citation>
    <scope>NUCLEOTIDE SEQUENCE [LARGE SCALE GENOMIC DNA]</scope>
    <source>
        <strain evidence="6 7">CBS 389.68</strain>
    </source>
</reference>
<name>A0A4S2MSX9_9PEZI</name>
<dbReference type="SUPFAM" id="SSF54928">
    <property type="entry name" value="RNA-binding domain, RBD"/>
    <property type="match status" value="1"/>
</dbReference>
<feature type="non-terminal residue" evidence="6">
    <location>
        <position position="146"/>
    </location>
</feature>
<dbReference type="PROSITE" id="PS50102">
    <property type="entry name" value="RRM"/>
    <property type="match status" value="1"/>
</dbReference>
<evidence type="ECO:0000256" key="1">
    <source>
        <dbReference type="ARBA" id="ARBA00004604"/>
    </source>
</evidence>
<dbReference type="Proteomes" id="UP000298138">
    <property type="component" value="Unassembled WGS sequence"/>
</dbReference>
<keyword evidence="7" id="KW-1185">Reference proteome</keyword>
<dbReference type="FunCoup" id="A0A4S2MSX9">
    <property type="interactions" value="791"/>
</dbReference>
<feature type="non-terminal residue" evidence="6">
    <location>
        <position position="1"/>
    </location>
</feature>
<dbReference type="SMART" id="SM00360">
    <property type="entry name" value="RRM"/>
    <property type="match status" value="1"/>
</dbReference>
<evidence type="ECO:0000256" key="3">
    <source>
        <dbReference type="ARBA" id="ARBA00023242"/>
    </source>
</evidence>
<evidence type="ECO:0000256" key="2">
    <source>
        <dbReference type="ARBA" id="ARBA00022884"/>
    </source>
</evidence>
<comment type="subcellular location">
    <subcellularLocation>
        <location evidence="1">Nucleus</location>
        <location evidence="1">Nucleolus</location>
    </subcellularLocation>
</comment>
<evidence type="ECO:0000256" key="4">
    <source>
        <dbReference type="PROSITE-ProRule" id="PRU00176"/>
    </source>
</evidence>
<gene>
    <name evidence="6" type="ORF">EX30DRAFT_298243</name>
</gene>
<accession>A0A4S2MSX9</accession>
<evidence type="ECO:0000313" key="6">
    <source>
        <dbReference type="EMBL" id="TGZ79580.1"/>
    </source>
</evidence>
<proteinExistence type="predicted"/>
<dbReference type="AlphaFoldDB" id="A0A4S2MSX9"/>
<dbReference type="CDD" id="cd12307">
    <property type="entry name" value="RRM_NIFK_like"/>
    <property type="match status" value="1"/>
</dbReference>
<keyword evidence="3" id="KW-0539">Nucleus</keyword>
<feature type="domain" description="RRM" evidence="5">
    <location>
        <begin position="3"/>
        <end position="81"/>
    </location>
</feature>
<dbReference type="InterPro" id="IPR012677">
    <property type="entry name" value="Nucleotide-bd_a/b_plait_sf"/>
</dbReference>
<dbReference type="STRING" id="341454.A0A4S2MSX9"/>
<dbReference type="GO" id="GO:0005730">
    <property type="term" value="C:nucleolus"/>
    <property type="evidence" value="ECO:0007669"/>
    <property type="project" value="UniProtKB-SubCell"/>
</dbReference>
<organism evidence="6 7">
    <name type="scientific">Ascodesmis nigricans</name>
    <dbReference type="NCBI Taxonomy" id="341454"/>
    <lineage>
        <taxon>Eukaryota</taxon>
        <taxon>Fungi</taxon>
        <taxon>Dikarya</taxon>
        <taxon>Ascomycota</taxon>
        <taxon>Pezizomycotina</taxon>
        <taxon>Pezizomycetes</taxon>
        <taxon>Pezizales</taxon>
        <taxon>Ascodesmidaceae</taxon>
        <taxon>Ascodesmis</taxon>
    </lineage>
</organism>
<evidence type="ECO:0000259" key="5">
    <source>
        <dbReference type="PROSITE" id="PS50102"/>
    </source>
</evidence>
<dbReference type="InParanoid" id="A0A4S2MSX9"/>
<dbReference type="EMBL" id="ML220130">
    <property type="protein sequence ID" value="TGZ79580.1"/>
    <property type="molecule type" value="Genomic_DNA"/>
</dbReference>